<dbReference type="SUPFAM" id="SSF88723">
    <property type="entry name" value="PIN domain-like"/>
    <property type="match status" value="1"/>
</dbReference>
<protein>
    <submittedName>
        <fullName evidence="2">Putative toxin-antitoxin system toxin component, PIN family</fullName>
    </submittedName>
</protein>
<dbReference type="KEGG" id="bhc:JFL75_13035"/>
<dbReference type="PANTHER" id="PTHR34610">
    <property type="entry name" value="SSL7007 PROTEIN"/>
    <property type="match status" value="1"/>
</dbReference>
<dbReference type="InterPro" id="IPR002850">
    <property type="entry name" value="PIN_toxin-like"/>
</dbReference>
<sequence length="136" mass="15545">MKVVLDTNVFISAFFWNGKPRRVLERGIEGLDELYICNEILEEISLVLRRPKFKVPEQGIDYFIQSIEDITHKVLIKGSVKGVCRDRADNAILECALLGKADWLITGDEDLLVLQKYKKIKITTAADYLECVQNKS</sequence>
<accession>A0A7T8B8X9</accession>
<organism evidence="2 3">
    <name type="scientific">Breznakiella homolactica</name>
    <dbReference type="NCBI Taxonomy" id="2798577"/>
    <lineage>
        <taxon>Bacteria</taxon>
        <taxon>Pseudomonadati</taxon>
        <taxon>Spirochaetota</taxon>
        <taxon>Spirochaetia</taxon>
        <taxon>Spirochaetales</taxon>
        <taxon>Breznakiellaceae</taxon>
        <taxon>Breznakiella</taxon>
    </lineage>
</organism>
<reference evidence="2" key="1">
    <citation type="submission" date="2021-01" db="EMBL/GenBank/DDBJ databases">
        <title>Description of Breznakiella homolactica.</title>
        <authorList>
            <person name="Song Y."/>
            <person name="Brune A."/>
        </authorList>
    </citation>
    <scope>NUCLEOTIDE SEQUENCE</scope>
    <source>
        <strain evidence="2">RmG30</strain>
    </source>
</reference>
<name>A0A7T8B8X9_9SPIR</name>
<dbReference type="PANTHER" id="PTHR34610:SF3">
    <property type="entry name" value="SSL7007 PROTEIN"/>
    <property type="match status" value="1"/>
</dbReference>
<keyword evidence="3" id="KW-1185">Reference proteome</keyword>
<dbReference type="EMBL" id="CP067089">
    <property type="protein sequence ID" value="QQO07862.1"/>
    <property type="molecule type" value="Genomic_DNA"/>
</dbReference>
<dbReference type="Gene3D" id="3.40.50.1010">
    <property type="entry name" value="5'-nuclease"/>
    <property type="match status" value="1"/>
</dbReference>
<feature type="domain" description="PIN" evidence="1">
    <location>
        <begin position="1"/>
        <end position="113"/>
    </location>
</feature>
<dbReference type="AlphaFoldDB" id="A0A7T8B8X9"/>
<dbReference type="RefSeq" id="WP_215625168.1">
    <property type="nucleotide sequence ID" value="NZ_CP067089.2"/>
</dbReference>
<dbReference type="InterPro" id="IPR029060">
    <property type="entry name" value="PIN-like_dom_sf"/>
</dbReference>
<gene>
    <name evidence="2" type="ORF">JFL75_13035</name>
</gene>
<proteinExistence type="predicted"/>
<evidence type="ECO:0000259" key="1">
    <source>
        <dbReference type="SMART" id="SM00670"/>
    </source>
</evidence>
<evidence type="ECO:0000313" key="2">
    <source>
        <dbReference type="EMBL" id="QQO07862.1"/>
    </source>
</evidence>
<dbReference type="Pfam" id="PF13470">
    <property type="entry name" value="PIN_3"/>
    <property type="match status" value="1"/>
</dbReference>
<dbReference type="Proteomes" id="UP000595917">
    <property type="component" value="Chromosome"/>
</dbReference>
<dbReference type="InterPro" id="IPR002716">
    <property type="entry name" value="PIN_dom"/>
</dbReference>
<evidence type="ECO:0000313" key="3">
    <source>
        <dbReference type="Proteomes" id="UP000595917"/>
    </source>
</evidence>
<dbReference type="NCBIfam" id="TIGR00305">
    <property type="entry name" value="putative toxin-antitoxin system toxin component, PIN family"/>
    <property type="match status" value="1"/>
</dbReference>
<dbReference type="SMART" id="SM00670">
    <property type="entry name" value="PINc"/>
    <property type="match status" value="1"/>
</dbReference>